<dbReference type="Pfam" id="PF03544">
    <property type="entry name" value="TonB_C"/>
    <property type="match status" value="1"/>
</dbReference>
<dbReference type="InterPro" id="IPR011990">
    <property type="entry name" value="TPR-like_helical_dom_sf"/>
</dbReference>
<evidence type="ECO:0000313" key="2">
    <source>
        <dbReference type="EMBL" id="MBF9238870.1"/>
    </source>
</evidence>
<organism evidence="2 3">
    <name type="scientific">Hymenobacter jeongseonensis</name>
    <dbReference type="NCBI Taxonomy" id="2791027"/>
    <lineage>
        <taxon>Bacteria</taxon>
        <taxon>Pseudomonadati</taxon>
        <taxon>Bacteroidota</taxon>
        <taxon>Cytophagia</taxon>
        <taxon>Cytophagales</taxon>
        <taxon>Hymenobacteraceae</taxon>
        <taxon>Hymenobacter</taxon>
    </lineage>
</organism>
<gene>
    <name evidence="2" type="ORF">I2I05_15815</name>
</gene>
<dbReference type="Proteomes" id="UP000597617">
    <property type="component" value="Unassembled WGS sequence"/>
</dbReference>
<name>A0ABS0IKG5_9BACT</name>
<evidence type="ECO:0000259" key="1">
    <source>
        <dbReference type="Pfam" id="PF03544"/>
    </source>
</evidence>
<dbReference type="Gene3D" id="3.30.1150.10">
    <property type="match status" value="1"/>
</dbReference>
<dbReference type="EMBL" id="JADQDQ010000008">
    <property type="protein sequence ID" value="MBF9238870.1"/>
    <property type="molecule type" value="Genomic_DNA"/>
</dbReference>
<evidence type="ECO:0000313" key="3">
    <source>
        <dbReference type="Proteomes" id="UP000597617"/>
    </source>
</evidence>
<reference evidence="2 3" key="1">
    <citation type="submission" date="2020-11" db="EMBL/GenBank/DDBJ databases">
        <authorList>
            <person name="Kim M.K."/>
        </authorList>
    </citation>
    <scope>NUCLEOTIDE SEQUENCE [LARGE SCALE GENOMIC DNA]</scope>
    <source>
        <strain evidence="2 3">BT683</strain>
    </source>
</reference>
<dbReference type="SUPFAM" id="SSF48452">
    <property type="entry name" value="TPR-like"/>
    <property type="match status" value="1"/>
</dbReference>
<feature type="domain" description="TonB C-terminal" evidence="1">
    <location>
        <begin position="196"/>
        <end position="256"/>
    </location>
</feature>
<proteinExistence type="predicted"/>
<accession>A0ABS0IKG5</accession>
<dbReference type="InterPro" id="IPR037682">
    <property type="entry name" value="TonB_C"/>
</dbReference>
<dbReference type="InterPro" id="IPR019734">
    <property type="entry name" value="TPR_rpt"/>
</dbReference>
<keyword evidence="3" id="KW-1185">Reference proteome</keyword>
<protein>
    <submittedName>
        <fullName evidence="2">Energy transducer TonB</fullName>
    </submittedName>
</protein>
<sequence>MAPDSSMQGFIRFFCLLSLFAYLPSSNSRAKSASELLLGSWIKTRIQAKTGEELPITFRSKKAYLRFSFYKNGQGFKSVDFRDKGFAMAYAIKSNTLVFGINTYTVESIDSAHLVLLEEASAGTDEPAIRYTFTREQQYQNTLPAEQETAVYRRDKLVYKESQKLTPELQLKSSLDAFLLDNISALHASSSVAGFFVASFVVLPSGKLDTIQIHKGRNQAFDKQFVKAIRKTDGLWRPAMLDGNTVAVEKEIRFKFSTFATRMDYDQKYNMAIKLKNQGEYQSAIALLSVCIQLDPYEIDAYYHRATCYQESNQIQNACTDWQQVKTLGSKDADEWLAKFCK</sequence>
<comment type="caution">
    <text evidence="2">The sequence shown here is derived from an EMBL/GenBank/DDBJ whole genome shotgun (WGS) entry which is preliminary data.</text>
</comment>
<dbReference type="Gene3D" id="1.25.40.10">
    <property type="entry name" value="Tetratricopeptide repeat domain"/>
    <property type="match status" value="1"/>
</dbReference>
<dbReference type="SMART" id="SM00028">
    <property type="entry name" value="TPR"/>
    <property type="match status" value="2"/>
</dbReference>